<evidence type="ECO:0000313" key="1">
    <source>
        <dbReference type="EMBL" id="CAL4116845.1"/>
    </source>
</evidence>
<dbReference type="EMBL" id="CAXKWB010016688">
    <property type="protein sequence ID" value="CAL4116845.1"/>
    <property type="molecule type" value="Genomic_DNA"/>
</dbReference>
<evidence type="ECO:0008006" key="3">
    <source>
        <dbReference type="Google" id="ProtNLM"/>
    </source>
</evidence>
<dbReference type="Proteomes" id="UP001497623">
    <property type="component" value="Unassembled WGS sequence"/>
</dbReference>
<keyword evidence="2" id="KW-1185">Reference proteome</keyword>
<protein>
    <recommendedName>
        <fullName evidence="3">Maturase K</fullName>
    </recommendedName>
</protein>
<accession>A0AAV2R699</accession>
<reference evidence="1 2" key="1">
    <citation type="submission" date="2024-05" db="EMBL/GenBank/DDBJ databases">
        <authorList>
            <person name="Wallberg A."/>
        </authorList>
    </citation>
    <scope>NUCLEOTIDE SEQUENCE [LARGE SCALE GENOMIC DNA]</scope>
</reference>
<evidence type="ECO:0000313" key="2">
    <source>
        <dbReference type="Proteomes" id="UP001497623"/>
    </source>
</evidence>
<comment type="caution">
    <text evidence="1">The sequence shown here is derived from an EMBL/GenBank/DDBJ whole genome shotgun (WGS) entry which is preliminary data.</text>
</comment>
<name>A0AAV2R699_MEGNR</name>
<gene>
    <name evidence="1" type="ORF">MNOR_LOCUS21057</name>
</gene>
<proteinExistence type="predicted"/>
<organism evidence="1 2">
    <name type="scientific">Meganyctiphanes norvegica</name>
    <name type="common">Northern krill</name>
    <name type="synonym">Thysanopoda norvegica</name>
    <dbReference type="NCBI Taxonomy" id="48144"/>
    <lineage>
        <taxon>Eukaryota</taxon>
        <taxon>Metazoa</taxon>
        <taxon>Ecdysozoa</taxon>
        <taxon>Arthropoda</taxon>
        <taxon>Crustacea</taxon>
        <taxon>Multicrustacea</taxon>
        <taxon>Malacostraca</taxon>
        <taxon>Eumalacostraca</taxon>
        <taxon>Eucarida</taxon>
        <taxon>Euphausiacea</taxon>
        <taxon>Euphausiidae</taxon>
        <taxon>Meganyctiphanes</taxon>
    </lineage>
</organism>
<dbReference type="AlphaFoldDB" id="A0AAV2R699"/>
<sequence length="139" mass="16364">MCPSIDLFYILFIFEKQGASKTEFIQFHQLPYFLILGYPENIPLFLTESRASPNFTFRNKGISRYPSYLEFRCTIFHIIWNVNCESTEENSLVSRQCPDYVLTHIQAPKHPQWSQYRSIPQNMASTHLAALFYEQSLLV</sequence>